<dbReference type="InterPro" id="IPR001138">
    <property type="entry name" value="Zn2Cys6_DnaBD"/>
</dbReference>
<protein>
    <recommendedName>
        <fullName evidence="3">Zn(2)-C6 fungal-type domain-containing protein</fullName>
    </recommendedName>
</protein>
<dbReference type="GO" id="GO:0000981">
    <property type="term" value="F:DNA-binding transcription factor activity, RNA polymerase II-specific"/>
    <property type="evidence" value="ECO:0007669"/>
    <property type="project" value="InterPro"/>
</dbReference>
<feature type="region of interest" description="Disordered" evidence="2">
    <location>
        <begin position="73"/>
        <end position="112"/>
    </location>
</feature>
<dbReference type="GO" id="GO:0008270">
    <property type="term" value="F:zinc ion binding"/>
    <property type="evidence" value="ECO:0007669"/>
    <property type="project" value="InterPro"/>
</dbReference>
<proteinExistence type="predicted"/>
<accession>A0A8H3ZLX4</accession>
<dbReference type="PROSITE" id="PS50048">
    <property type="entry name" value="ZN2_CY6_FUNGAL_2"/>
    <property type="match status" value="1"/>
</dbReference>
<feature type="compositionally biased region" description="Polar residues" evidence="2">
    <location>
        <begin position="99"/>
        <end position="108"/>
    </location>
</feature>
<dbReference type="PANTHER" id="PTHR31668:SF23">
    <property type="entry name" value="ZN(II)2CYS6 TRANSCRIPTION FACTOR (EUROFUNG)"/>
    <property type="match status" value="1"/>
</dbReference>
<dbReference type="OrthoDB" id="4222821at2759"/>
<evidence type="ECO:0000256" key="1">
    <source>
        <dbReference type="ARBA" id="ARBA00023242"/>
    </source>
</evidence>
<dbReference type="CDD" id="cd00067">
    <property type="entry name" value="GAL4"/>
    <property type="match status" value="1"/>
</dbReference>
<keyword evidence="1" id="KW-0539">Nucleus</keyword>
<gene>
    <name evidence="4" type="ORF">GQ607_012333</name>
</gene>
<dbReference type="GO" id="GO:0005634">
    <property type="term" value="C:nucleus"/>
    <property type="evidence" value="ECO:0007669"/>
    <property type="project" value="TreeGrafter"/>
</dbReference>
<dbReference type="PANTHER" id="PTHR31668">
    <property type="entry name" value="GLUCOSE TRANSPORT TRANSCRIPTION REGULATOR RGT1-RELATED-RELATED"/>
    <property type="match status" value="1"/>
</dbReference>
<comment type="caution">
    <text evidence="4">The sequence shown here is derived from an EMBL/GenBank/DDBJ whole genome shotgun (WGS) entry which is preliminary data.</text>
</comment>
<dbReference type="EMBL" id="WOWK01000083">
    <property type="protein sequence ID" value="KAF0320407.1"/>
    <property type="molecule type" value="Genomic_DNA"/>
</dbReference>
<dbReference type="Proteomes" id="UP000434172">
    <property type="component" value="Unassembled WGS sequence"/>
</dbReference>
<keyword evidence="5" id="KW-1185">Reference proteome</keyword>
<organism evidence="4 5">
    <name type="scientific">Colletotrichum asianum</name>
    <dbReference type="NCBI Taxonomy" id="702518"/>
    <lineage>
        <taxon>Eukaryota</taxon>
        <taxon>Fungi</taxon>
        <taxon>Dikarya</taxon>
        <taxon>Ascomycota</taxon>
        <taxon>Pezizomycotina</taxon>
        <taxon>Sordariomycetes</taxon>
        <taxon>Hypocreomycetidae</taxon>
        <taxon>Glomerellales</taxon>
        <taxon>Glomerellaceae</taxon>
        <taxon>Colletotrichum</taxon>
        <taxon>Colletotrichum gloeosporioides species complex</taxon>
    </lineage>
</organism>
<dbReference type="InterPro" id="IPR036864">
    <property type="entry name" value="Zn2-C6_fun-type_DNA-bd_sf"/>
</dbReference>
<name>A0A8H3ZLX4_9PEZI</name>
<dbReference type="SUPFAM" id="SSF57701">
    <property type="entry name" value="Zn2/Cys6 DNA-binding domain"/>
    <property type="match status" value="1"/>
</dbReference>
<reference evidence="4 5" key="1">
    <citation type="submission" date="2019-12" db="EMBL/GenBank/DDBJ databases">
        <title>A genome sequence resource for the geographically widespread anthracnose pathogen Colletotrichum asianum.</title>
        <authorList>
            <person name="Meng Y."/>
        </authorList>
    </citation>
    <scope>NUCLEOTIDE SEQUENCE [LARGE SCALE GENOMIC DNA]</scope>
    <source>
        <strain evidence="4 5">ICMP 18580</strain>
    </source>
</reference>
<evidence type="ECO:0000256" key="2">
    <source>
        <dbReference type="SAM" id="MobiDB-lite"/>
    </source>
</evidence>
<evidence type="ECO:0000259" key="3">
    <source>
        <dbReference type="PROSITE" id="PS50048"/>
    </source>
</evidence>
<dbReference type="InterPro" id="IPR050797">
    <property type="entry name" value="Carb_Metab_Trans_Reg"/>
</dbReference>
<dbReference type="Pfam" id="PF00172">
    <property type="entry name" value="Zn_clus"/>
    <property type="match status" value="1"/>
</dbReference>
<evidence type="ECO:0000313" key="5">
    <source>
        <dbReference type="Proteomes" id="UP000434172"/>
    </source>
</evidence>
<dbReference type="Gene3D" id="4.10.240.10">
    <property type="entry name" value="Zn(2)-C6 fungal-type DNA-binding domain"/>
    <property type="match status" value="1"/>
</dbReference>
<sequence length="407" mass="44256">MAPTNPSASFFSTQKRSACDRCRKQKLRCPVRVDDTQHCDRCIRAGVPCVTGYTQPLGRSCHDVLGRRSSISKTARAGGIRYQPTDPSPPGSSGSQSTAETRSGTSLDPSPRASYFGGLLPKDIDDLHSLANHHFDLDDLAGSYVESEALLSLPQPIDLDYHMDIGDEPNDFRKESEALSWAQCDLRLSQLSVDLCKQMEVCKKAEQHPHEGDQPVAGKTRPVSSNQQADPNAFGNALCSTSEFLTIFQCNTRRSDMAGQGSSFPSPSFTCILNLLACYARIIAIFDSLLLDLYDQLKKGPTSTSQSATSRDPQTLPGLQLGGFVVQQGTLQTKILVQTIEHQFETIEKTLGLPLELRVSDQASLSSVLNCFGAMDQAAGAENRTHFAASLASLKEAIVNVKRILDT</sequence>
<dbReference type="GO" id="GO:0001080">
    <property type="term" value="P:nitrogen catabolite activation of transcription from RNA polymerase II promoter"/>
    <property type="evidence" value="ECO:0007669"/>
    <property type="project" value="TreeGrafter"/>
</dbReference>
<dbReference type="AlphaFoldDB" id="A0A8H3ZLX4"/>
<evidence type="ECO:0000313" key="4">
    <source>
        <dbReference type="EMBL" id="KAF0320407.1"/>
    </source>
</evidence>
<feature type="region of interest" description="Disordered" evidence="2">
    <location>
        <begin position="206"/>
        <end position="229"/>
    </location>
</feature>
<dbReference type="PROSITE" id="PS00463">
    <property type="entry name" value="ZN2_CY6_FUNGAL_1"/>
    <property type="match status" value="1"/>
</dbReference>
<feature type="domain" description="Zn(2)-C6 fungal-type" evidence="3">
    <location>
        <begin position="18"/>
        <end position="51"/>
    </location>
</feature>